<organism evidence="1">
    <name type="scientific">marine metagenome</name>
    <dbReference type="NCBI Taxonomy" id="408172"/>
    <lineage>
        <taxon>unclassified sequences</taxon>
        <taxon>metagenomes</taxon>
        <taxon>ecological metagenomes</taxon>
    </lineage>
</organism>
<name>A0A383CQX9_9ZZZZ</name>
<dbReference type="AlphaFoldDB" id="A0A383CQX9"/>
<reference evidence="1" key="1">
    <citation type="submission" date="2018-05" db="EMBL/GenBank/DDBJ databases">
        <authorList>
            <person name="Lanie J.A."/>
            <person name="Ng W.-L."/>
            <person name="Kazmierczak K.M."/>
            <person name="Andrzejewski T.M."/>
            <person name="Davidsen T.M."/>
            <person name="Wayne K.J."/>
            <person name="Tettelin H."/>
            <person name="Glass J.I."/>
            <person name="Rusch D."/>
            <person name="Podicherti R."/>
            <person name="Tsui H.-C.T."/>
            <person name="Winkler M.E."/>
        </authorList>
    </citation>
    <scope>NUCLEOTIDE SEQUENCE</scope>
</reference>
<gene>
    <name evidence="1" type="ORF">METZ01_LOCUS487395</name>
</gene>
<dbReference type="SUPFAM" id="SSF69318">
    <property type="entry name" value="Integrin alpha N-terminal domain"/>
    <property type="match status" value="1"/>
</dbReference>
<accession>A0A383CQX9</accession>
<evidence type="ECO:0000313" key="1">
    <source>
        <dbReference type="EMBL" id="SVE34541.1"/>
    </source>
</evidence>
<sequence>MRNICLLFLALPLAIGAQWEKHLIVESSGMINSAVAADWNGDDRMDVIASLDGKVILFQGPEWGAHTLHAFGPGQSRNKPRSACIHSCLMDVDGDGDQDFIGSNNTVFWLECPAKPLGGPWKYRTIDDEILGTHCLITGDVNQDGRIDLIANSGR</sequence>
<dbReference type="EMBL" id="UINC01210879">
    <property type="protein sequence ID" value="SVE34541.1"/>
    <property type="molecule type" value="Genomic_DNA"/>
</dbReference>
<evidence type="ECO:0008006" key="2">
    <source>
        <dbReference type="Google" id="ProtNLM"/>
    </source>
</evidence>
<dbReference type="InterPro" id="IPR028994">
    <property type="entry name" value="Integrin_alpha_N"/>
</dbReference>
<feature type="non-terminal residue" evidence="1">
    <location>
        <position position="155"/>
    </location>
</feature>
<proteinExistence type="predicted"/>
<protein>
    <recommendedName>
        <fullName evidence="2">VCBS repeat-containing protein</fullName>
    </recommendedName>
</protein>